<dbReference type="RefSeq" id="WP_341371921.1">
    <property type="nucleotide sequence ID" value="NZ_JBBPCO010000018.1"/>
</dbReference>
<keyword evidence="10 13" id="KW-0067">ATP-binding</keyword>
<evidence type="ECO:0000256" key="5">
    <source>
        <dbReference type="ARBA" id="ARBA00022516"/>
    </source>
</evidence>
<name>A0ABU9DBG5_9PROT</name>
<gene>
    <name evidence="13 14" type="primary">lpxK</name>
    <name evidence="14" type="ORF">WOB96_13995</name>
</gene>
<comment type="caution">
    <text evidence="14">The sequence shown here is derived from an EMBL/GenBank/DDBJ whole genome shotgun (WGS) entry which is preliminary data.</text>
</comment>
<proteinExistence type="inferred from homology"/>
<evidence type="ECO:0000256" key="8">
    <source>
        <dbReference type="ARBA" id="ARBA00022741"/>
    </source>
</evidence>
<reference evidence="14 15" key="1">
    <citation type="submission" date="2024-04" db="EMBL/GenBank/DDBJ databases">
        <authorList>
            <person name="Abashina T."/>
            <person name="Shaikin A."/>
        </authorList>
    </citation>
    <scope>NUCLEOTIDE SEQUENCE [LARGE SCALE GENOMIC DNA]</scope>
    <source>
        <strain evidence="14 15">AAFK</strain>
    </source>
</reference>
<dbReference type="EMBL" id="JBBPCO010000018">
    <property type="protein sequence ID" value="MEK8090866.1"/>
    <property type="molecule type" value="Genomic_DNA"/>
</dbReference>
<evidence type="ECO:0000313" key="14">
    <source>
        <dbReference type="EMBL" id="MEK8090866.1"/>
    </source>
</evidence>
<evidence type="ECO:0000256" key="7">
    <source>
        <dbReference type="ARBA" id="ARBA00022679"/>
    </source>
</evidence>
<keyword evidence="8 13" id="KW-0547">Nucleotide-binding</keyword>
<evidence type="ECO:0000256" key="4">
    <source>
        <dbReference type="ARBA" id="ARBA00016436"/>
    </source>
</evidence>
<evidence type="ECO:0000256" key="13">
    <source>
        <dbReference type="HAMAP-Rule" id="MF_00409"/>
    </source>
</evidence>
<sequence length="343" mass="37866">MVAGLEQFLNRQWYQGGLLSTALRPLGAMYCAASHLRHQFYAHGRRQRALLPSLVVGNLTVGGSGKTPLVLALARHLEAKGWRPALVSRGYRARPPGHPYLVQTDDDPARAGDEPLLLSRRSRLPVVIGPDRLQDIAWLAAQDMADIAVLDDGFQHLSLLPDLSLLVVDGERGFGVGRCLPAGPLREPLTALHRAHALISNGVWTGDSSISKAGLPLFGMQMQAQVMVSIEDSEIRQDLSTLQGRRVHAVSGIGNPERFFRQIEALGAIVERHPFPDHHVFEKDDFRNLHAAPIVMTEKDAVKCAGLNLANAWALRIEAVLDSAFWCWFDEQIDSIRRIHDGH</sequence>
<comment type="pathway">
    <text evidence="2 13">Glycolipid biosynthesis; lipid IV(A) biosynthesis; lipid IV(A) from (3R)-3-hydroxytetradecanoyl-[acyl-carrier-protein] and UDP-N-acetyl-alpha-D-glucosamine: step 6/6.</text>
</comment>
<evidence type="ECO:0000256" key="9">
    <source>
        <dbReference type="ARBA" id="ARBA00022777"/>
    </source>
</evidence>
<dbReference type="Proteomes" id="UP001446205">
    <property type="component" value="Unassembled WGS sequence"/>
</dbReference>
<dbReference type="SUPFAM" id="SSF52540">
    <property type="entry name" value="P-loop containing nucleoside triphosphate hydrolases"/>
    <property type="match status" value="1"/>
</dbReference>
<protein>
    <recommendedName>
        <fullName evidence="4 13">Tetraacyldisaccharide 4'-kinase</fullName>
        <ecNumber evidence="3 13">2.7.1.130</ecNumber>
    </recommendedName>
    <alternativeName>
        <fullName evidence="12 13">Lipid A 4'-kinase</fullName>
    </alternativeName>
</protein>
<dbReference type="Pfam" id="PF02606">
    <property type="entry name" value="LpxK"/>
    <property type="match status" value="1"/>
</dbReference>
<dbReference type="InterPro" id="IPR003758">
    <property type="entry name" value="LpxK"/>
</dbReference>
<dbReference type="PANTHER" id="PTHR42724">
    <property type="entry name" value="TETRAACYLDISACCHARIDE 4'-KINASE"/>
    <property type="match status" value="1"/>
</dbReference>
<evidence type="ECO:0000256" key="1">
    <source>
        <dbReference type="ARBA" id="ARBA00002274"/>
    </source>
</evidence>
<evidence type="ECO:0000256" key="12">
    <source>
        <dbReference type="ARBA" id="ARBA00029757"/>
    </source>
</evidence>
<keyword evidence="6 13" id="KW-0441">Lipid A biosynthesis</keyword>
<accession>A0ABU9DBG5</accession>
<dbReference type="EC" id="2.7.1.130" evidence="3 13"/>
<keyword evidence="11 13" id="KW-0443">Lipid metabolism</keyword>
<keyword evidence="5 13" id="KW-0444">Lipid biosynthesis</keyword>
<comment type="function">
    <text evidence="1 13">Transfers the gamma-phosphate of ATP to the 4'-position of a tetraacyldisaccharide 1-phosphate intermediate (termed DS-1-P) to form tetraacyldisaccharide 1,4'-bis-phosphate (lipid IVA).</text>
</comment>
<evidence type="ECO:0000256" key="3">
    <source>
        <dbReference type="ARBA" id="ARBA00012071"/>
    </source>
</evidence>
<dbReference type="PANTHER" id="PTHR42724:SF1">
    <property type="entry name" value="TETRAACYLDISACCHARIDE 4'-KINASE, MITOCHONDRIAL-RELATED"/>
    <property type="match status" value="1"/>
</dbReference>
<keyword evidence="7 13" id="KW-0808">Transferase</keyword>
<keyword evidence="15" id="KW-1185">Reference proteome</keyword>
<evidence type="ECO:0000313" key="15">
    <source>
        <dbReference type="Proteomes" id="UP001446205"/>
    </source>
</evidence>
<dbReference type="CDD" id="cd01983">
    <property type="entry name" value="SIMIBI"/>
    <property type="match status" value="1"/>
</dbReference>
<comment type="similarity">
    <text evidence="13">Belongs to the LpxK family.</text>
</comment>
<organism evidence="14 15">
    <name type="scientific">Thermithiobacillus plumbiphilus</name>
    <dbReference type="NCBI Taxonomy" id="1729899"/>
    <lineage>
        <taxon>Bacteria</taxon>
        <taxon>Pseudomonadati</taxon>
        <taxon>Pseudomonadota</taxon>
        <taxon>Acidithiobacillia</taxon>
        <taxon>Acidithiobacillales</taxon>
        <taxon>Thermithiobacillaceae</taxon>
        <taxon>Thermithiobacillus</taxon>
    </lineage>
</organism>
<dbReference type="GO" id="GO:0009029">
    <property type="term" value="F:lipid-A 4'-kinase activity"/>
    <property type="evidence" value="ECO:0007669"/>
    <property type="project" value="UniProtKB-EC"/>
</dbReference>
<dbReference type="InterPro" id="IPR027417">
    <property type="entry name" value="P-loop_NTPase"/>
</dbReference>
<evidence type="ECO:0000256" key="11">
    <source>
        <dbReference type="ARBA" id="ARBA00023098"/>
    </source>
</evidence>
<evidence type="ECO:0000256" key="2">
    <source>
        <dbReference type="ARBA" id="ARBA00004870"/>
    </source>
</evidence>
<dbReference type="HAMAP" id="MF_00409">
    <property type="entry name" value="LpxK"/>
    <property type="match status" value="1"/>
</dbReference>
<evidence type="ECO:0000256" key="10">
    <source>
        <dbReference type="ARBA" id="ARBA00022840"/>
    </source>
</evidence>
<evidence type="ECO:0000256" key="6">
    <source>
        <dbReference type="ARBA" id="ARBA00022556"/>
    </source>
</evidence>
<feature type="binding site" evidence="13">
    <location>
        <begin position="60"/>
        <end position="67"/>
    </location>
    <ligand>
        <name>ATP</name>
        <dbReference type="ChEBI" id="CHEBI:30616"/>
    </ligand>
</feature>
<comment type="catalytic activity">
    <reaction evidence="13">
        <text>a lipid A disaccharide + ATP = a lipid IVA + ADP + H(+)</text>
        <dbReference type="Rhea" id="RHEA:67840"/>
        <dbReference type="ChEBI" id="CHEBI:15378"/>
        <dbReference type="ChEBI" id="CHEBI:30616"/>
        <dbReference type="ChEBI" id="CHEBI:176343"/>
        <dbReference type="ChEBI" id="CHEBI:176425"/>
        <dbReference type="ChEBI" id="CHEBI:456216"/>
        <dbReference type="EC" id="2.7.1.130"/>
    </reaction>
</comment>
<keyword evidence="9 13" id="KW-0418">Kinase</keyword>
<dbReference type="NCBIfam" id="TIGR00682">
    <property type="entry name" value="lpxK"/>
    <property type="match status" value="1"/>
</dbReference>